<proteinExistence type="predicted"/>
<sequence>MKQNHYKITVEQQHDKDGNAVSGKQIAFNARNHDDLLFVVEKIKGLNIANAEDSTAMAVGLKLFTEIVLENKNEPVFKELFPLVRDIMQHIKSGMK</sequence>
<dbReference type="Gene3D" id="3.10.20.850">
    <property type="entry name" value="Protein of unknown function DUF3861"/>
    <property type="match status" value="1"/>
</dbReference>
<evidence type="ECO:0000313" key="1">
    <source>
        <dbReference type="EMBL" id="MEN3929587.1"/>
    </source>
</evidence>
<dbReference type="EMBL" id="JBBYXI010000001">
    <property type="protein sequence ID" value="MEN3929587.1"/>
    <property type="molecule type" value="Genomic_DNA"/>
</dbReference>
<evidence type="ECO:0000313" key="2">
    <source>
        <dbReference type="Proteomes" id="UP001418637"/>
    </source>
</evidence>
<comment type="caution">
    <text evidence="1">The sequence shown here is derived from an EMBL/GenBank/DDBJ whole genome shotgun (WGS) entry which is preliminary data.</text>
</comment>
<dbReference type="Pfam" id="PF12977">
    <property type="entry name" value="DUF3861"/>
    <property type="match status" value="1"/>
</dbReference>
<dbReference type="InterPro" id="IPR038194">
    <property type="entry name" value="DUF3861_sf"/>
</dbReference>
<dbReference type="RefSeq" id="WP_346335585.1">
    <property type="nucleotide sequence ID" value="NZ_JBBYXI010000001.1"/>
</dbReference>
<dbReference type="InterPro" id="IPR024476">
    <property type="entry name" value="DUF3861"/>
</dbReference>
<dbReference type="Proteomes" id="UP001418637">
    <property type="component" value="Unassembled WGS sequence"/>
</dbReference>
<protein>
    <submittedName>
        <fullName evidence="1">DUF3861 domain-containing protein</fullName>
    </submittedName>
</protein>
<reference evidence="1 2" key="1">
    <citation type="submission" date="2024-04" db="EMBL/GenBank/DDBJ databases">
        <title>A novel species isolated from cricket.</title>
        <authorList>
            <person name="Wang H.-C."/>
        </authorList>
    </citation>
    <scope>NUCLEOTIDE SEQUENCE [LARGE SCALE GENOMIC DNA]</scope>
    <source>
        <strain evidence="1 2">WL0021</strain>
    </source>
</reference>
<organism evidence="1 2">
    <name type="scientific">Hohaiivirga grylli</name>
    <dbReference type="NCBI Taxonomy" id="3133970"/>
    <lineage>
        <taxon>Bacteria</taxon>
        <taxon>Pseudomonadati</taxon>
        <taxon>Pseudomonadota</taxon>
        <taxon>Alphaproteobacteria</taxon>
        <taxon>Hyphomicrobiales</taxon>
        <taxon>Methylobacteriaceae</taxon>
        <taxon>Hohaiivirga</taxon>
    </lineage>
</organism>
<keyword evidence="2" id="KW-1185">Reference proteome</keyword>
<gene>
    <name evidence="1" type="ORF">WJT86_00760</name>
</gene>
<accession>A0ABV0BIG3</accession>
<name>A0ABV0BIG3_9HYPH</name>